<comment type="similarity">
    <text evidence="1">Belongs to the peptidase A24 family.</text>
</comment>
<dbReference type="Proteomes" id="UP000707138">
    <property type="component" value="Unassembled WGS sequence"/>
</dbReference>
<gene>
    <name evidence="4" type="ORF">H6A01_01380</name>
</gene>
<dbReference type="InterPro" id="IPR050882">
    <property type="entry name" value="Prepilin_peptidase/N-MTase"/>
</dbReference>
<dbReference type="Gene3D" id="1.20.120.1220">
    <property type="match status" value="1"/>
</dbReference>
<accession>A0ABS2GF51</accession>
<feature type="transmembrane region" description="Helical" evidence="2">
    <location>
        <begin position="66"/>
        <end position="83"/>
    </location>
</feature>
<reference evidence="4 5" key="1">
    <citation type="journal article" date="2021" name="Sci. Rep.">
        <title>The distribution of antibiotic resistance genes in chicken gut microbiota commensals.</title>
        <authorList>
            <person name="Juricova H."/>
            <person name="Matiasovicova J."/>
            <person name="Kubasova T."/>
            <person name="Cejkova D."/>
            <person name="Rychlik I."/>
        </authorList>
    </citation>
    <scope>NUCLEOTIDE SEQUENCE [LARGE SCALE GENOMIC DNA]</scope>
    <source>
        <strain evidence="4 5">An537</strain>
    </source>
</reference>
<keyword evidence="2" id="KW-1133">Transmembrane helix</keyword>
<evidence type="ECO:0000259" key="3">
    <source>
        <dbReference type="Pfam" id="PF01478"/>
    </source>
</evidence>
<evidence type="ECO:0000256" key="2">
    <source>
        <dbReference type="SAM" id="Phobius"/>
    </source>
</evidence>
<feature type="transmembrane region" description="Helical" evidence="2">
    <location>
        <begin position="39"/>
        <end position="60"/>
    </location>
</feature>
<feature type="domain" description="Prepilin type IV endopeptidase peptidase" evidence="3">
    <location>
        <begin position="73"/>
        <end position="175"/>
    </location>
</feature>
<feature type="transmembrane region" description="Helical" evidence="2">
    <location>
        <begin position="6"/>
        <end position="27"/>
    </location>
</feature>
<sequence length="206" mass="22761">MRLLLQGYDIILIGTAMAGALGCLYLLRAWRCVAIVTTYRRIATVLGGSLYGIVCIALHGHAVSPMITVSTILFGLTLLYGAAIDKRYYILPDEGALCIGIVGLLRCYWYDTAYLDVGIVLVIVGSVGYMLRRLSRGGMGEGDIKWVLAISVWLTPLELAYTMILACTAGLVWGLHNRRRYIPFGPFLCTATWCVYCFQSVVKAYR</sequence>
<evidence type="ECO:0000313" key="5">
    <source>
        <dbReference type="Proteomes" id="UP000707138"/>
    </source>
</evidence>
<keyword evidence="2" id="KW-0812">Transmembrane</keyword>
<feature type="transmembrane region" description="Helical" evidence="2">
    <location>
        <begin position="181"/>
        <end position="202"/>
    </location>
</feature>
<feature type="transmembrane region" description="Helical" evidence="2">
    <location>
        <begin position="117"/>
        <end position="134"/>
    </location>
</feature>
<proteinExistence type="inferred from homology"/>
<name>A0ABS2GF51_9FIRM</name>
<keyword evidence="5" id="KW-1185">Reference proteome</keyword>
<evidence type="ECO:0000256" key="1">
    <source>
        <dbReference type="ARBA" id="ARBA00005801"/>
    </source>
</evidence>
<keyword evidence="2" id="KW-0472">Membrane</keyword>
<dbReference type="InterPro" id="IPR000045">
    <property type="entry name" value="Prepilin_IV_endopep_pep"/>
</dbReference>
<dbReference type="PROSITE" id="PS51257">
    <property type="entry name" value="PROKAR_LIPOPROTEIN"/>
    <property type="match status" value="1"/>
</dbReference>
<evidence type="ECO:0000313" key="4">
    <source>
        <dbReference type="EMBL" id="MBM6911980.1"/>
    </source>
</evidence>
<feature type="transmembrane region" description="Helical" evidence="2">
    <location>
        <begin position="146"/>
        <end position="175"/>
    </location>
</feature>
<dbReference type="EMBL" id="JACJLA010000002">
    <property type="protein sequence ID" value="MBM6911980.1"/>
    <property type="molecule type" value="Genomic_DNA"/>
</dbReference>
<protein>
    <submittedName>
        <fullName evidence="4">Prepilin peptidase</fullName>
    </submittedName>
</protein>
<dbReference type="PANTHER" id="PTHR30487">
    <property type="entry name" value="TYPE 4 PREPILIN-LIKE PROTEINS LEADER PEPTIDE-PROCESSING ENZYME"/>
    <property type="match status" value="1"/>
</dbReference>
<comment type="caution">
    <text evidence="4">The sequence shown here is derived from an EMBL/GenBank/DDBJ whole genome shotgun (WGS) entry which is preliminary data.</text>
</comment>
<dbReference type="Pfam" id="PF01478">
    <property type="entry name" value="Peptidase_A24"/>
    <property type="match status" value="1"/>
</dbReference>
<feature type="transmembrane region" description="Helical" evidence="2">
    <location>
        <begin position="95"/>
        <end position="111"/>
    </location>
</feature>
<dbReference type="RefSeq" id="WP_205087296.1">
    <property type="nucleotide sequence ID" value="NZ_JACJLA010000002.1"/>
</dbReference>
<dbReference type="PANTHER" id="PTHR30487:SF0">
    <property type="entry name" value="PREPILIN LEADER PEPTIDASE_N-METHYLTRANSFERASE-RELATED"/>
    <property type="match status" value="1"/>
</dbReference>
<organism evidence="4 5">
    <name type="scientific">Veillonella magna</name>
    <dbReference type="NCBI Taxonomy" id="464322"/>
    <lineage>
        <taxon>Bacteria</taxon>
        <taxon>Bacillati</taxon>
        <taxon>Bacillota</taxon>
        <taxon>Negativicutes</taxon>
        <taxon>Veillonellales</taxon>
        <taxon>Veillonellaceae</taxon>
        <taxon>Veillonella</taxon>
    </lineage>
</organism>